<dbReference type="InterPro" id="IPR032524">
    <property type="entry name" value="ABC_tran_C"/>
</dbReference>
<dbReference type="PANTHER" id="PTHR42855:SF1">
    <property type="entry name" value="ABC TRANSPORTER DOMAIN-CONTAINING PROTEIN"/>
    <property type="match status" value="1"/>
</dbReference>
<evidence type="ECO:0000259" key="4">
    <source>
        <dbReference type="PROSITE" id="PS50893"/>
    </source>
</evidence>
<dbReference type="FunFam" id="3.40.50.300:FF:000011">
    <property type="entry name" value="Putative ABC transporter ATP-binding component"/>
    <property type="match status" value="1"/>
</dbReference>
<dbReference type="Pfam" id="PF12848">
    <property type="entry name" value="ABC_tran_Xtn"/>
    <property type="match status" value="1"/>
</dbReference>
<dbReference type="InterPro" id="IPR037118">
    <property type="entry name" value="Val-tRNA_synth_C_sf"/>
</dbReference>
<protein>
    <submittedName>
        <fullName evidence="5">ABC-F family ATP-binding cassette domain-containing protein</fullName>
    </submittedName>
</protein>
<dbReference type="PROSITE" id="PS00211">
    <property type="entry name" value="ABC_TRANSPORTER_1"/>
    <property type="match status" value="1"/>
</dbReference>
<dbReference type="GO" id="GO:0003677">
    <property type="term" value="F:DNA binding"/>
    <property type="evidence" value="ECO:0007669"/>
    <property type="project" value="InterPro"/>
</dbReference>
<dbReference type="AlphaFoldDB" id="A0A839A4B8"/>
<name>A0A839A4B8_9LACT</name>
<dbReference type="PANTHER" id="PTHR42855">
    <property type="entry name" value="ABC TRANSPORTER ATP-BINDING SUBUNIT"/>
    <property type="match status" value="1"/>
</dbReference>
<reference evidence="5 6" key="1">
    <citation type="submission" date="2020-06" db="EMBL/GenBank/DDBJ databases">
        <title>Reclassification of Facklamia ignava, Facklamia soureckii and Facklami tabacinasalis as Falseniella iganva gen. nov., comb. nov., Hutsoniella ignava gen. nov., comb. nov., and Ruoffia tabacinasalis gen. nov., comb. nov and description of Ruoffia haltotolerans sp. nov., isolated from hypersaline Inland Sea of Qatar.</title>
        <authorList>
            <person name="Fotedar R."/>
            <person name="Sankaranarayanan K."/>
            <person name="Lawson P."/>
            <person name="Caldwell M."/>
            <person name="Zeyara A."/>
            <person name="Al Malki A."/>
            <person name="Ali M."/>
        </authorList>
    </citation>
    <scope>NUCLEOTIDE SEQUENCE [LARGE SCALE GENOMIC DNA]</scope>
    <source>
        <strain evidence="5 6">INB8</strain>
    </source>
</reference>
<accession>A0A839A4B8</accession>
<dbReference type="Gene3D" id="1.10.287.380">
    <property type="entry name" value="Valyl-tRNA synthetase, C-terminal domain"/>
    <property type="match status" value="1"/>
</dbReference>
<proteinExistence type="predicted"/>
<keyword evidence="3" id="KW-0175">Coiled coil</keyword>
<dbReference type="InterPro" id="IPR051309">
    <property type="entry name" value="ABCF_ATPase"/>
</dbReference>
<dbReference type="InterPro" id="IPR032781">
    <property type="entry name" value="ABC_tran_Xtn"/>
</dbReference>
<organism evidence="5 6">
    <name type="scientific">Ruoffia halotolerans</name>
    <dbReference type="NCBI Taxonomy" id="2748684"/>
    <lineage>
        <taxon>Bacteria</taxon>
        <taxon>Bacillati</taxon>
        <taxon>Bacillota</taxon>
        <taxon>Bacilli</taxon>
        <taxon>Lactobacillales</taxon>
        <taxon>Aerococcaceae</taxon>
        <taxon>Ruoffia</taxon>
    </lineage>
</organism>
<dbReference type="Pfam" id="PF00005">
    <property type="entry name" value="ABC_tran"/>
    <property type="match status" value="2"/>
</dbReference>
<dbReference type="CDD" id="cd03221">
    <property type="entry name" value="ABCF_EF-3"/>
    <property type="match status" value="2"/>
</dbReference>
<feature type="domain" description="ABC transporter" evidence="4">
    <location>
        <begin position="321"/>
        <end position="534"/>
    </location>
</feature>
<dbReference type="GO" id="GO:0016887">
    <property type="term" value="F:ATP hydrolysis activity"/>
    <property type="evidence" value="ECO:0007669"/>
    <property type="project" value="InterPro"/>
</dbReference>
<dbReference type="InterPro" id="IPR003439">
    <property type="entry name" value="ABC_transporter-like_ATP-bd"/>
</dbReference>
<dbReference type="InterPro" id="IPR003593">
    <property type="entry name" value="AAA+_ATPase"/>
</dbReference>
<dbReference type="SUPFAM" id="SSF52540">
    <property type="entry name" value="P-loop containing nucleoside triphosphate hydrolases"/>
    <property type="match status" value="2"/>
</dbReference>
<sequence>MKELKITNLHKTYGTKTLLGGVDLSIRTGDRIGLIGPNGTGKSSLLKVIANIDTYDEGEILKPNDFRIGYLDQHPELDLDKTILETVYDSPAPQIQKLLRYEKARLDLENEPENPTNFDRFTKMSDEMNLNNGWEIEVNAKTILSQLDLNDLNRLVSTCSGGERKRIGIAQVLISEPDLLILDEPTNHLDISSIQWLEKYLATYKGALLLVTHDRYFLERSVNKIVELNFGQLREYSGNYQDYLTKRSEEAANNERIQEKQNRLFQQELSWMRKGAKARTTKQQARINRFEDLKGSIESRNQADEAIDFNFDQQRIGQRIMDLENVTVEIGDKTVIENFTKSFIKGERLGIIGENGIGKSTFLNTLAGLHPITSGVYEIGQTVKMAYYRQLDQDLPGEMRVLQYLTQIADEFQTDGGQSVSAASMLEQFNFPRVTHGNQIKYLSGGERRRLYLLTLLIQEPNVLFLDEPTNDLDIETLTVLEDYLDSFVGVVIIVSHDRYFIDKTVDQLLDIQGEGKFNLIYGNYSDYLNTQSKVPAQTEKTESNDAPKKDIEKVKTEKKRMSYNEKKEWATIEKDIEETEAEIETTQAEMATQGSDAYRLMELQEKLESLELALLEYYERYEYLSELSL</sequence>
<dbReference type="Proteomes" id="UP000571018">
    <property type="component" value="Unassembled WGS sequence"/>
</dbReference>
<evidence type="ECO:0000313" key="5">
    <source>
        <dbReference type="EMBL" id="MBA5728761.1"/>
    </source>
</evidence>
<dbReference type="GO" id="GO:0005524">
    <property type="term" value="F:ATP binding"/>
    <property type="evidence" value="ECO:0007669"/>
    <property type="project" value="UniProtKB-KW"/>
</dbReference>
<evidence type="ECO:0000313" key="6">
    <source>
        <dbReference type="Proteomes" id="UP000571018"/>
    </source>
</evidence>
<keyword evidence="2 5" id="KW-0067">ATP-binding</keyword>
<evidence type="ECO:0000256" key="2">
    <source>
        <dbReference type="ARBA" id="ARBA00022840"/>
    </source>
</evidence>
<dbReference type="Pfam" id="PF16326">
    <property type="entry name" value="ABC_tran_CTD"/>
    <property type="match status" value="1"/>
</dbReference>
<dbReference type="RefSeq" id="WP_218930478.1">
    <property type="nucleotide sequence ID" value="NZ_JACAOA010000005.1"/>
</dbReference>
<evidence type="ECO:0000256" key="1">
    <source>
        <dbReference type="ARBA" id="ARBA00022741"/>
    </source>
</evidence>
<comment type="caution">
    <text evidence="5">The sequence shown here is derived from an EMBL/GenBank/DDBJ whole genome shotgun (WGS) entry which is preliminary data.</text>
</comment>
<dbReference type="Gene3D" id="3.40.50.300">
    <property type="entry name" value="P-loop containing nucleotide triphosphate hydrolases"/>
    <property type="match status" value="2"/>
</dbReference>
<feature type="domain" description="ABC transporter" evidence="4">
    <location>
        <begin position="4"/>
        <end position="255"/>
    </location>
</feature>
<evidence type="ECO:0000256" key="3">
    <source>
        <dbReference type="SAM" id="Coils"/>
    </source>
</evidence>
<keyword evidence="1" id="KW-0547">Nucleotide-binding</keyword>
<dbReference type="EMBL" id="JACAOA010000005">
    <property type="protein sequence ID" value="MBA5728761.1"/>
    <property type="molecule type" value="Genomic_DNA"/>
</dbReference>
<gene>
    <name evidence="5" type="ORF">HW423_03060</name>
</gene>
<dbReference type="InterPro" id="IPR027417">
    <property type="entry name" value="P-loop_NTPase"/>
</dbReference>
<dbReference type="InterPro" id="IPR017871">
    <property type="entry name" value="ABC_transporter-like_CS"/>
</dbReference>
<dbReference type="PROSITE" id="PS50893">
    <property type="entry name" value="ABC_TRANSPORTER_2"/>
    <property type="match status" value="2"/>
</dbReference>
<dbReference type="SMART" id="SM00382">
    <property type="entry name" value="AAA"/>
    <property type="match status" value="2"/>
</dbReference>
<keyword evidence="6" id="KW-1185">Reference proteome</keyword>
<feature type="coiled-coil region" evidence="3">
    <location>
        <begin position="570"/>
        <end position="621"/>
    </location>
</feature>